<reference evidence="1" key="1">
    <citation type="submission" date="2023-06" db="EMBL/GenBank/DDBJ databases">
        <authorList>
            <consortium name="Lawrence Berkeley National Laboratory"/>
            <person name="Ahrendt S."/>
            <person name="Sahu N."/>
            <person name="Indic B."/>
            <person name="Wong-Bajracharya J."/>
            <person name="Merenyi Z."/>
            <person name="Ke H.-M."/>
            <person name="Monk M."/>
            <person name="Kocsube S."/>
            <person name="Drula E."/>
            <person name="Lipzen A."/>
            <person name="Balint B."/>
            <person name="Henrissat B."/>
            <person name="Andreopoulos B."/>
            <person name="Martin F.M."/>
            <person name="Harder C.B."/>
            <person name="Rigling D."/>
            <person name="Ford K.L."/>
            <person name="Foster G.D."/>
            <person name="Pangilinan J."/>
            <person name="Papanicolaou A."/>
            <person name="Barry K."/>
            <person name="LaButti K."/>
            <person name="Viragh M."/>
            <person name="Koriabine M."/>
            <person name="Yan M."/>
            <person name="Riley R."/>
            <person name="Champramary S."/>
            <person name="Plett K.L."/>
            <person name="Tsai I.J."/>
            <person name="Slot J."/>
            <person name="Sipos G."/>
            <person name="Plett J."/>
            <person name="Nagy L.G."/>
            <person name="Grigoriev I.V."/>
        </authorList>
    </citation>
    <scope>NUCLEOTIDE SEQUENCE</scope>
    <source>
        <strain evidence="1">FPL87.14</strain>
    </source>
</reference>
<sequence length="88" mass="9999">MEILDKLENTLINFEPPPNLSPHALHDKYESIITVAKERLVKAEEDIPPPSNQLALWKKKPILISACENLTIAQQNKNVKEQLTLINC</sequence>
<organism evidence="1 2">
    <name type="scientific">Armillaria borealis</name>
    <dbReference type="NCBI Taxonomy" id="47425"/>
    <lineage>
        <taxon>Eukaryota</taxon>
        <taxon>Fungi</taxon>
        <taxon>Dikarya</taxon>
        <taxon>Basidiomycota</taxon>
        <taxon>Agaricomycotina</taxon>
        <taxon>Agaricomycetes</taxon>
        <taxon>Agaricomycetidae</taxon>
        <taxon>Agaricales</taxon>
        <taxon>Marasmiineae</taxon>
        <taxon>Physalacriaceae</taxon>
        <taxon>Armillaria</taxon>
    </lineage>
</organism>
<proteinExistence type="predicted"/>
<keyword evidence="2" id="KW-1185">Reference proteome</keyword>
<evidence type="ECO:0000313" key="1">
    <source>
        <dbReference type="EMBL" id="KAK0449944.1"/>
    </source>
</evidence>
<dbReference type="Proteomes" id="UP001175226">
    <property type="component" value="Unassembled WGS sequence"/>
</dbReference>
<protein>
    <submittedName>
        <fullName evidence="1">Uncharacterized protein</fullName>
    </submittedName>
</protein>
<gene>
    <name evidence="1" type="ORF">EV421DRAFT_1899442</name>
</gene>
<comment type="caution">
    <text evidence="1">The sequence shown here is derived from an EMBL/GenBank/DDBJ whole genome shotgun (WGS) entry which is preliminary data.</text>
</comment>
<accession>A0AA39MXQ6</accession>
<dbReference type="AlphaFoldDB" id="A0AA39MXQ6"/>
<dbReference type="EMBL" id="JAUEPT010000007">
    <property type="protein sequence ID" value="KAK0449944.1"/>
    <property type="molecule type" value="Genomic_DNA"/>
</dbReference>
<evidence type="ECO:0000313" key="2">
    <source>
        <dbReference type="Proteomes" id="UP001175226"/>
    </source>
</evidence>
<name>A0AA39MXQ6_9AGAR</name>